<dbReference type="Pfam" id="PF10609">
    <property type="entry name" value="ParA"/>
    <property type="match status" value="1"/>
</dbReference>
<protein>
    <submittedName>
        <fullName evidence="3">Putative mobilization protein (MobD)</fullName>
    </submittedName>
</protein>
<reference evidence="4" key="1">
    <citation type="submission" date="2016-09" db="EMBL/GenBank/DDBJ databases">
        <authorList>
            <person name="Wibberg D."/>
        </authorList>
    </citation>
    <scope>NUCLEOTIDE SEQUENCE [LARGE SCALE GENOMIC DNA]</scope>
</reference>
<evidence type="ECO:0000313" key="3">
    <source>
        <dbReference type="EMBL" id="SCM66583.1"/>
    </source>
</evidence>
<dbReference type="GO" id="GO:0005524">
    <property type="term" value="F:ATP binding"/>
    <property type="evidence" value="ECO:0007669"/>
    <property type="project" value="UniProtKB-KW"/>
</dbReference>
<organism evidence="3 4">
    <name type="scientific">Donghicola eburneus</name>
    <dbReference type="NCBI Taxonomy" id="393278"/>
    <lineage>
        <taxon>Bacteria</taxon>
        <taxon>Pseudomonadati</taxon>
        <taxon>Pseudomonadota</taxon>
        <taxon>Alphaproteobacteria</taxon>
        <taxon>Rhodobacterales</taxon>
        <taxon>Roseobacteraceae</taxon>
        <taxon>Donghicola</taxon>
    </lineage>
</organism>
<dbReference type="Gene3D" id="3.40.50.300">
    <property type="entry name" value="P-loop containing nucleotide triphosphate hydrolases"/>
    <property type="match status" value="1"/>
</dbReference>
<name>A0A1M4MVU0_9RHOB</name>
<evidence type="ECO:0000256" key="2">
    <source>
        <dbReference type="ARBA" id="ARBA00022840"/>
    </source>
</evidence>
<gene>
    <name evidence="3" type="primary">mobD</name>
    <name evidence="3" type="ORF">KARMA_0762</name>
</gene>
<dbReference type="RefSeq" id="WP_072704325.1">
    <property type="nucleotide sequence ID" value="NZ_FMJB01000030.1"/>
</dbReference>
<accession>A0A1M4MVU0</accession>
<evidence type="ECO:0000256" key="1">
    <source>
        <dbReference type="ARBA" id="ARBA00022741"/>
    </source>
</evidence>
<keyword evidence="1" id="KW-0547">Nucleotide-binding</keyword>
<dbReference type="EMBL" id="FMJB01000030">
    <property type="protein sequence ID" value="SCM66583.1"/>
    <property type="molecule type" value="Genomic_DNA"/>
</dbReference>
<dbReference type="InterPro" id="IPR027417">
    <property type="entry name" value="P-loop_NTPase"/>
</dbReference>
<dbReference type="Proteomes" id="UP000184085">
    <property type="component" value="Unassembled WGS sequence"/>
</dbReference>
<dbReference type="AlphaFoldDB" id="A0A1M4MVU0"/>
<proteinExistence type="predicted"/>
<keyword evidence="2" id="KW-0067">ATP-binding</keyword>
<evidence type="ECO:0000313" key="4">
    <source>
        <dbReference type="Proteomes" id="UP000184085"/>
    </source>
</evidence>
<dbReference type="SUPFAM" id="SSF52540">
    <property type="entry name" value="P-loop containing nucleoside triphosphate hydrolases"/>
    <property type="match status" value="1"/>
</dbReference>
<keyword evidence="4" id="KW-1185">Reference proteome</keyword>
<dbReference type="InterPro" id="IPR033756">
    <property type="entry name" value="YlxH/NBP35"/>
</dbReference>
<sequence>MKQIILVHGDKGGVGKTQCATRTAAAFEEVGRPLTLVDGDVKNPGLHMLYEDRTTVLDIRTPAGLDALYDIWVNSPNDVLVDMPAGGSDATAKMTSGGNAEGMIDLYGLLEAINAKAVLLFVIDQSREVLAALRDELEALSAHRPDWIVVRNHYQESPFTLFEESQSKQTLLDIGGEVLDMGRLDPSLVEFLGKNDCNLNTIQTRDDAKFLHKLRARGALGEWITALTSVGLLQGSANDE</sequence>